<evidence type="ECO:0000313" key="3">
    <source>
        <dbReference type="Proteomes" id="UP000625711"/>
    </source>
</evidence>
<dbReference type="AlphaFoldDB" id="A0A834IK45"/>
<reference evidence="2" key="1">
    <citation type="submission" date="2020-08" db="EMBL/GenBank/DDBJ databases">
        <title>Genome sequencing and assembly of the red palm weevil Rhynchophorus ferrugineus.</title>
        <authorList>
            <person name="Dias G.B."/>
            <person name="Bergman C.M."/>
            <person name="Manee M."/>
        </authorList>
    </citation>
    <scope>NUCLEOTIDE SEQUENCE</scope>
    <source>
        <strain evidence="2">AA-2017</strain>
        <tissue evidence="2">Whole larva</tissue>
    </source>
</reference>
<keyword evidence="3" id="KW-1185">Reference proteome</keyword>
<organism evidence="2 3">
    <name type="scientific">Rhynchophorus ferrugineus</name>
    <name type="common">Red palm weevil</name>
    <name type="synonym">Curculio ferrugineus</name>
    <dbReference type="NCBI Taxonomy" id="354439"/>
    <lineage>
        <taxon>Eukaryota</taxon>
        <taxon>Metazoa</taxon>
        <taxon>Ecdysozoa</taxon>
        <taxon>Arthropoda</taxon>
        <taxon>Hexapoda</taxon>
        <taxon>Insecta</taxon>
        <taxon>Pterygota</taxon>
        <taxon>Neoptera</taxon>
        <taxon>Endopterygota</taxon>
        <taxon>Coleoptera</taxon>
        <taxon>Polyphaga</taxon>
        <taxon>Cucujiformia</taxon>
        <taxon>Curculionidae</taxon>
        <taxon>Dryophthorinae</taxon>
        <taxon>Rhynchophorus</taxon>
    </lineage>
</organism>
<dbReference type="Proteomes" id="UP000625711">
    <property type="component" value="Unassembled WGS sequence"/>
</dbReference>
<gene>
    <name evidence="2" type="ORF">GWI33_005408</name>
</gene>
<evidence type="ECO:0000256" key="1">
    <source>
        <dbReference type="SAM" id="SignalP"/>
    </source>
</evidence>
<dbReference type="EMBL" id="JAACXV010000270">
    <property type="protein sequence ID" value="KAF7280896.1"/>
    <property type="molecule type" value="Genomic_DNA"/>
</dbReference>
<evidence type="ECO:0000313" key="2">
    <source>
        <dbReference type="EMBL" id="KAF7280896.1"/>
    </source>
</evidence>
<comment type="caution">
    <text evidence="2">The sequence shown here is derived from an EMBL/GenBank/DDBJ whole genome shotgun (WGS) entry which is preliminary data.</text>
</comment>
<accession>A0A834IK45</accession>
<name>A0A834IK45_RHYFE</name>
<keyword evidence="1" id="KW-0732">Signal</keyword>
<feature type="chain" id="PRO_5032318338" evidence="1">
    <location>
        <begin position="20"/>
        <end position="188"/>
    </location>
</feature>
<proteinExistence type="predicted"/>
<sequence length="188" mass="21486">MLLKFTLFVLVIVVRTVRANLSQFHIASDCLEPIGELFETASIVSFADSNRYIRLNISWENPLANFSNFKMNVLTNCSSLYIDTVSTDQRYLIEPPTQHPAEPPAPGCKYDIDLFTDNHLGNRSCYKQLLSYQIPECVDTVCNCNSTISPYKLKSIKALKDNKYRVQFERTERMVNVDLENTFAAVQV</sequence>
<feature type="signal peptide" evidence="1">
    <location>
        <begin position="1"/>
        <end position="19"/>
    </location>
</feature>
<protein>
    <submittedName>
        <fullName evidence="2">Uncharacterized protein</fullName>
    </submittedName>
</protein>